<proteinExistence type="predicted"/>
<dbReference type="Proteomes" id="UP000823388">
    <property type="component" value="Chromosome 8K"/>
</dbReference>
<name>A0A8T0PP47_PANVG</name>
<organism evidence="1 2">
    <name type="scientific">Panicum virgatum</name>
    <name type="common">Blackwell switchgrass</name>
    <dbReference type="NCBI Taxonomy" id="38727"/>
    <lineage>
        <taxon>Eukaryota</taxon>
        <taxon>Viridiplantae</taxon>
        <taxon>Streptophyta</taxon>
        <taxon>Embryophyta</taxon>
        <taxon>Tracheophyta</taxon>
        <taxon>Spermatophyta</taxon>
        <taxon>Magnoliopsida</taxon>
        <taxon>Liliopsida</taxon>
        <taxon>Poales</taxon>
        <taxon>Poaceae</taxon>
        <taxon>PACMAD clade</taxon>
        <taxon>Panicoideae</taxon>
        <taxon>Panicodae</taxon>
        <taxon>Paniceae</taxon>
        <taxon>Panicinae</taxon>
        <taxon>Panicum</taxon>
        <taxon>Panicum sect. Hiantes</taxon>
    </lineage>
</organism>
<evidence type="ECO:0000313" key="1">
    <source>
        <dbReference type="EMBL" id="KAG2562369.1"/>
    </source>
</evidence>
<comment type="caution">
    <text evidence="1">The sequence shown here is derived from an EMBL/GenBank/DDBJ whole genome shotgun (WGS) entry which is preliminary data.</text>
</comment>
<accession>A0A8T0PP47</accession>
<evidence type="ECO:0000313" key="2">
    <source>
        <dbReference type="Proteomes" id="UP000823388"/>
    </source>
</evidence>
<dbReference type="AlphaFoldDB" id="A0A8T0PP47"/>
<dbReference type="EMBL" id="CM029051">
    <property type="protein sequence ID" value="KAG2562369.1"/>
    <property type="molecule type" value="Genomic_DNA"/>
</dbReference>
<reference evidence="1" key="1">
    <citation type="submission" date="2020-05" db="EMBL/GenBank/DDBJ databases">
        <title>WGS assembly of Panicum virgatum.</title>
        <authorList>
            <person name="Lovell J.T."/>
            <person name="Jenkins J."/>
            <person name="Shu S."/>
            <person name="Juenger T.E."/>
            <person name="Schmutz J."/>
        </authorList>
    </citation>
    <scope>NUCLEOTIDE SEQUENCE</scope>
    <source>
        <strain evidence="1">AP13</strain>
    </source>
</reference>
<sequence>MSTSLNLHGNKLLRSRRRLLLLRSQGNRGCFPLLPPSRGPSSTSMASLNLSPLRLWIRGQSSKLHWEAAAAAWNHCQTVSTSSCPAASCNLQA</sequence>
<protein>
    <submittedName>
        <fullName evidence="1">Uncharacterized protein</fullName>
    </submittedName>
</protein>
<gene>
    <name evidence="1" type="ORF">PVAP13_8KG260200</name>
</gene>
<keyword evidence="2" id="KW-1185">Reference proteome</keyword>